<protein>
    <submittedName>
        <fullName evidence="1">9705_t:CDS:1</fullName>
    </submittedName>
</protein>
<sequence length="220" mass="25945">MEQEDEIQKNKKGNKYACVQCRKAKKRCKDWKLDLDLVDSEAEPKIIPCNRCSEQELKCDVTPYCIACNKKLTGIIGFCSKEECQRVQISEKELREKCQRVQILEKELREECQTVQILEKELRKYQILFKEMSMTMSALKQENEEKSMTMSALEKENEKISKTNLALEQENESSKSKFHTLKYAILTGDQEMVNAMITYEPFKYHEYPEFDEFVDMETDP</sequence>
<organism evidence="1 2">
    <name type="scientific">Scutellospora calospora</name>
    <dbReference type="NCBI Taxonomy" id="85575"/>
    <lineage>
        <taxon>Eukaryota</taxon>
        <taxon>Fungi</taxon>
        <taxon>Fungi incertae sedis</taxon>
        <taxon>Mucoromycota</taxon>
        <taxon>Glomeromycotina</taxon>
        <taxon>Glomeromycetes</taxon>
        <taxon>Diversisporales</taxon>
        <taxon>Gigasporaceae</taxon>
        <taxon>Scutellospora</taxon>
    </lineage>
</organism>
<evidence type="ECO:0000313" key="1">
    <source>
        <dbReference type="EMBL" id="CAG8500364.1"/>
    </source>
</evidence>
<keyword evidence="2" id="KW-1185">Reference proteome</keyword>
<comment type="caution">
    <text evidence="1">The sequence shown here is derived from an EMBL/GenBank/DDBJ whole genome shotgun (WGS) entry which is preliminary data.</text>
</comment>
<evidence type="ECO:0000313" key="2">
    <source>
        <dbReference type="Proteomes" id="UP000789860"/>
    </source>
</evidence>
<dbReference type="Proteomes" id="UP000789860">
    <property type="component" value="Unassembled WGS sequence"/>
</dbReference>
<name>A0ACA9KZB7_9GLOM</name>
<proteinExistence type="predicted"/>
<reference evidence="1" key="1">
    <citation type="submission" date="2021-06" db="EMBL/GenBank/DDBJ databases">
        <authorList>
            <person name="Kallberg Y."/>
            <person name="Tangrot J."/>
            <person name="Rosling A."/>
        </authorList>
    </citation>
    <scope>NUCLEOTIDE SEQUENCE</scope>
    <source>
        <strain evidence="1">AU212A</strain>
    </source>
</reference>
<dbReference type="EMBL" id="CAJVPM010003366">
    <property type="protein sequence ID" value="CAG8500364.1"/>
    <property type="molecule type" value="Genomic_DNA"/>
</dbReference>
<accession>A0ACA9KZB7</accession>
<gene>
    <name evidence="1" type="ORF">SCALOS_LOCUS3214</name>
</gene>